<organism evidence="2 3">
    <name type="scientific">Schaalia odontolytica</name>
    <dbReference type="NCBI Taxonomy" id="1660"/>
    <lineage>
        <taxon>Bacteria</taxon>
        <taxon>Bacillati</taxon>
        <taxon>Actinomycetota</taxon>
        <taxon>Actinomycetes</taxon>
        <taxon>Actinomycetales</taxon>
        <taxon>Actinomycetaceae</taxon>
        <taxon>Schaalia</taxon>
    </lineage>
</organism>
<proteinExistence type="predicted"/>
<dbReference type="InterPro" id="IPR019734">
    <property type="entry name" value="TPR_rpt"/>
</dbReference>
<dbReference type="Proteomes" id="UP000250192">
    <property type="component" value="Unassembled WGS sequence"/>
</dbReference>
<evidence type="ECO:0000256" key="1">
    <source>
        <dbReference type="SAM" id="MobiDB-lite"/>
    </source>
</evidence>
<keyword evidence="3" id="KW-1185">Reference proteome</keyword>
<dbReference type="OrthoDB" id="3260798at2"/>
<sequence length="1846" mass="199673">MNERNLWDSINHPTGLVDMVHVGWVQRLLSSAEWSGFPGPEPDLVAHGQTRVGPHARKIFEEFAELGLRYVGEPTDSEPGAQRIRPVNEVLGLRKATCVDLCVAFCCAALDAGIYPLILTVTADGGQRRHAIVLVPMERQWAMGCDVLIDEGFSREPMLPNREDLRDLVVGSADDPGGTWLAIDVQQVTESDGNWKTALFLGAEYVHDWEWDVCVDVGGLRSRTPDCVLPPGGHIEKVLAPAYAELPENFTPLQLMWGRYGAVPYQQCDEIRQLREWATTTADATAPSQGGHNADIAVAVVTGTGGSGKTRLAAQLCHELSSIGWYAGFLPSTVDVTDEELSALTEVTTELLVVVDYAEEARRGLVARVVRKLRARHSPTRIVLTARGADAWWEEFREEAEQEGTPLSNTLSMSIRGKQQVEADPWFFGRMYRRAVQQFSDKLNKAVPTDVEVPEGLGDTALDVVLRAWLAVCDNDEVAKNDIPTREELYDRVLSIEFARWRKEPKLEGISRDHLRRAAATLSLLAPKRDTDEIDDVLSRLPEWNQDHLLRNRLAELVVQSLLRDDGANSVSLRPDPVAEHLILDVFGKNPELLDRVVPQDPAQLPGLDDSDAEDSVVTRALEMGQQARNACVTITRASSLDREVALRLARRALRERPFLWKEALDVALIQGGPLAPALEALIESGATLPLGVIDDAIPVGHPALAGAALAATMRLANSAERSPEQQAHWANNLSIRLSDIGERKAALEAAREAVELYRGLAEASPAAYAPDLAGSLNNLANCLSAVGERNEALEAAREAVELYRGLAEASPAAYAPDLAGSLNNLAACLSAVGERNEALEAAREAVRLRRALAEASPAAYAPALAGSLTNLAAFLSAVGERNEALEAAREAVRLRRALAEASPAAYAPDLAMSLTNLAAFLSEVGKQDEALEAAREAVRLRRALAEASPQAYAPDLAMSLNNLAAFLSEVGKQDEALEAAREAVELYRGLAEATPAAYAPDLAMSLTNLANLLSAVGERNEALEAAREAVRLRRALAEASPQAYTPDLAMSLTNLANLLSEVGKQDEALEAAREAVRLRRALAEASPQAYTPDLAMSLNNLANILSAVGERNEALEAAREAVRLRRALAEASPQAYAPALAMSLNNLANRLSEVGERNEALEAARKAVELYRGLAEATPQTYTPKLAGSLTNLANCLSEVGERNEALVAAREAVRLRRALAEASPQAYAPDLAMSLNNLANRLSEVGERNEALEAAREAVELYRGLAEATPAAYAPDLAMSLTNLANLLSAVGERNEALEAAREAVRLRRALAEATPAAYTPDLAASLNNLAAFLSAVGKQDEALEAAREAVRLRRALAEASPAAYAPALAGSLTNLAAFLSAVGKQDEALEAAREAVRLRRALAEASPAAYAPDLAMSLTNLAAFLSEVGKQDEALEAAREAVRLRRALAEASPQAYTPNLAMSLTNLANILSAVGERNEALETFVEGFDCFSPAVRARLLVARATWRDDGGEAGDVVAAAREADSTDDPVLLGPVRRMIARVITDAGIMGTGLPRWVTVDAESATSRIKGWLECSDLAQRVAFLEVQWSSPSASEKETLAALAELNVDRPSVAELAALVERIADSGIQAVTTDLRTHHRAQLLARDWYEAHLNGRGASFLREHMRGNPDASRGEGQISEGGKQEPEEREKDLGDPDMRIRVLQVLAATLPEDEVAIMDAIIELAQLADQSTAYDAQRSDEGAEDTLREFLEARNWRAMILVLGLRPSVAESTYGRIARLLSEAVTDEPVQRLRELYEHANEEMDAIHRRQLQALLDKALRTDQCTPAFADILSWTRNSGSRQQ</sequence>
<dbReference type="SMART" id="SM00028">
    <property type="entry name" value="TPR"/>
    <property type="match status" value="16"/>
</dbReference>
<dbReference type="PANTHER" id="PTHR19959">
    <property type="entry name" value="KINESIN LIGHT CHAIN"/>
    <property type="match status" value="1"/>
</dbReference>
<evidence type="ECO:0000313" key="2">
    <source>
        <dbReference type="EMBL" id="SPT56146.1"/>
    </source>
</evidence>
<protein>
    <submittedName>
        <fullName evidence="2">Predicted O-linked N-acetylglucosamine transferase, SPINDLY family</fullName>
    </submittedName>
</protein>
<dbReference type="InterPro" id="IPR027417">
    <property type="entry name" value="P-loop_NTPase"/>
</dbReference>
<dbReference type="Gene3D" id="1.25.40.10">
    <property type="entry name" value="Tetratricopeptide repeat domain"/>
    <property type="match status" value="5"/>
</dbReference>
<name>A0A2X0U4X6_9ACTO</name>
<reference evidence="2 3" key="1">
    <citation type="submission" date="2018-06" db="EMBL/GenBank/DDBJ databases">
        <authorList>
            <consortium name="Pathogen Informatics"/>
            <person name="Doyle S."/>
        </authorList>
    </citation>
    <scope>NUCLEOTIDE SEQUENCE [LARGE SCALE GENOMIC DNA]</scope>
    <source>
        <strain evidence="2 3">NCTC9935</strain>
    </source>
</reference>
<evidence type="ECO:0000313" key="3">
    <source>
        <dbReference type="Proteomes" id="UP000250192"/>
    </source>
</evidence>
<dbReference type="CDD" id="cd01120">
    <property type="entry name" value="RecA-like_superfamily"/>
    <property type="match status" value="1"/>
</dbReference>
<accession>A0A2X0U4X6</accession>
<dbReference type="PANTHER" id="PTHR19959:SF119">
    <property type="entry name" value="FUNGAL LIPASE-LIKE DOMAIN-CONTAINING PROTEIN"/>
    <property type="match status" value="1"/>
</dbReference>
<feature type="compositionally biased region" description="Basic and acidic residues" evidence="1">
    <location>
        <begin position="1684"/>
        <end position="1697"/>
    </location>
</feature>
<dbReference type="EMBL" id="UAPR01000007">
    <property type="protein sequence ID" value="SPT56146.1"/>
    <property type="molecule type" value="Genomic_DNA"/>
</dbReference>
<keyword evidence="2" id="KW-0808">Transferase</keyword>
<dbReference type="GO" id="GO:0016740">
    <property type="term" value="F:transferase activity"/>
    <property type="evidence" value="ECO:0007669"/>
    <property type="project" value="UniProtKB-KW"/>
</dbReference>
<gene>
    <name evidence="2" type="ORF">NCTC9935_01671</name>
</gene>
<dbReference type="SUPFAM" id="SSF52540">
    <property type="entry name" value="P-loop containing nucleoside triphosphate hydrolases"/>
    <property type="match status" value="1"/>
</dbReference>
<feature type="region of interest" description="Disordered" evidence="1">
    <location>
        <begin position="1665"/>
        <end position="1697"/>
    </location>
</feature>
<dbReference type="SUPFAM" id="SSF48452">
    <property type="entry name" value="TPR-like"/>
    <property type="match status" value="4"/>
</dbReference>
<dbReference type="Pfam" id="PF13374">
    <property type="entry name" value="TPR_10"/>
    <property type="match status" value="16"/>
</dbReference>
<dbReference type="InterPro" id="IPR011990">
    <property type="entry name" value="TPR-like_helical_dom_sf"/>
</dbReference>